<proteinExistence type="predicted"/>
<evidence type="ECO:0000313" key="1">
    <source>
        <dbReference type="EMBL" id="GFT85762.1"/>
    </source>
</evidence>
<gene>
    <name evidence="1" type="primary">AVEN_270828_1</name>
    <name evidence="1" type="ORF">NPIL_340231</name>
</gene>
<keyword evidence="2" id="KW-1185">Reference proteome</keyword>
<sequence length="134" mass="14796">MIAAIAAPPNMDINGGRRYLVILAVTVTVGRTAVNKLCKSFCEGRQTISDLPRPVQANIVITDDSIATVDAMIKDNQRVRTCDISDELDLSKGTVHTIVHQHLQYSKACAECTRIWCSIFLIFKNTEWVSVSST</sequence>
<organism evidence="1 2">
    <name type="scientific">Nephila pilipes</name>
    <name type="common">Giant wood spider</name>
    <name type="synonym">Nephila maculata</name>
    <dbReference type="NCBI Taxonomy" id="299642"/>
    <lineage>
        <taxon>Eukaryota</taxon>
        <taxon>Metazoa</taxon>
        <taxon>Ecdysozoa</taxon>
        <taxon>Arthropoda</taxon>
        <taxon>Chelicerata</taxon>
        <taxon>Arachnida</taxon>
        <taxon>Araneae</taxon>
        <taxon>Araneomorphae</taxon>
        <taxon>Entelegynae</taxon>
        <taxon>Araneoidea</taxon>
        <taxon>Nephilidae</taxon>
        <taxon>Nephila</taxon>
    </lineage>
</organism>
<protein>
    <submittedName>
        <fullName evidence="1">Uncharacterized protein</fullName>
    </submittedName>
</protein>
<dbReference type="OrthoDB" id="6420373at2759"/>
<dbReference type="AlphaFoldDB" id="A0A8X6U365"/>
<name>A0A8X6U365_NEPPI</name>
<comment type="caution">
    <text evidence="1">The sequence shown here is derived from an EMBL/GenBank/DDBJ whole genome shotgun (WGS) entry which is preliminary data.</text>
</comment>
<evidence type="ECO:0000313" key="2">
    <source>
        <dbReference type="Proteomes" id="UP000887013"/>
    </source>
</evidence>
<dbReference type="Proteomes" id="UP000887013">
    <property type="component" value="Unassembled WGS sequence"/>
</dbReference>
<dbReference type="EMBL" id="BMAW01023975">
    <property type="protein sequence ID" value="GFT85762.1"/>
    <property type="molecule type" value="Genomic_DNA"/>
</dbReference>
<reference evidence="1" key="1">
    <citation type="submission" date="2020-08" db="EMBL/GenBank/DDBJ databases">
        <title>Multicomponent nature underlies the extraordinary mechanical properties of spider dragline silk.</title>
        <authorList>
            <person name="Kono N."/>
            <person name="Nakamura H."/>
            <person name="Mori M."/>
            <person name="Yoshida Y."/>
            <person name="Ohtoshi R."/>
            <person name="Malay A.D."/>
            <person name="Moran D.A.P."/>
            <person name="Tomita M."/>
            <person name="Numata K."/>
            <person name="Arakawa K."/>
        </authorList>
    </citation>
    <scope>NUCLEOTIDE SEQUENCE</scope>
</reference>
<accession>A0A8X6U365</accession>